<feature type="transmembrane region" description="Helical" evidence="7">
    <location>
        <begin position="27"/>
        <end position="48"/>
    </location>
</feature>
<dbReference type="PIRSF" id="PIRSF006060">
    <property type="entry name" value="AA_transporter"/>
    <property type="match status" value="1"/>
</dbReference>
<feature type="transmembrane region" description="Helical" evidence="7">
    <location>
        <begin position="444"/>
        <end position="463"/>
    </location>
</feature>
<protein>
    <submittedName>
        <fullName evidence="9">GABA permease</fullName>
    </submittedName>
</protein>
<evidence type="ECO:0000256" key="6">
    <source>
        <dbReference type="ARBA" id="ARBA00023136"/>
    </source>
</evidence>
<evidence type="ECO:0000256" key="3">
    <source>
        <dbReference type="ARBA" id="ARBA00022692"/>
    </source>
</evidence>
<feature type="transmembrane region" description="Helical" evidence="7">
    <location>
        <begin position="301"/>
        <end position="326"/>
    </location>
</feature>
<accession>A0A2T0B7H5</accession>
<dbReference type="PANTHER" id="PTHR43495:SF5">
    <property type="entry name" value="GAMMA-AMINOBUTYRIC ACID PERMEASE"/>
    <property type="match status" value="1"/>
</dbReference>
<evidence type="ECO:0000256" key="5">
    <source>
        <dbReference type="ARBA" id="ARBA00022989"/>
    </source>
</evidence>
<keyword evidence="2" id="KW-0813">Transport</keyword>
<dbReference type="EMBL" id="PVXQ01000053">
    <property type="protein sequence ID" value="PRR79822.1"/>
    <property type="molecule type" value="Genomic_DNA"/>
</dbReference>
<comment type="caution">
    <text evidence="9">The sequence shown here is derived from an EMBL/GenBank/DDBJ whole genome shotgun (WGS) entry which is preliminary data.</text>
</comment>
<dbReference type="GO" id="GO:0055085">
    <property type="term" value="P:transmembrane transport"/>
    <property type="evidence" value="ECO:0007669"/>
    <property type="project" value="InterPro"/>
</dbReference>
<keyword evidence="10" id="KW-1185">Reference proteome</keyword>
<feature type="transmembrane region" description="Helical" evidence="7">
    <location>
        <begin position="251"/>
        <end position="271"/>
    </location>
</feature>
<dbReference type="PROSITE" id="PS00218">
    <property type="entry name" value="AMINO_ACID_PERMEASE_1"/>
    <property type="match status" value="1"/>
</dbReference>
<feature type="transmembrane region" description="Helical" evidence="7">
    <location>
        <begin position="139"/>
        <end position="157"/>
    </location>
</feature>
<dbReference type="PANTHER" id="PTHR43495">
    <property type="entry name" value="GABA PERMEASE"/>
    <property type="match status" value="1"/>
</dbReference>
<sequence>MNDEKTVSQIVEHHKKKEKKRSGETGITWWQLSLIGIGSIVGAGFFLGSSVAISLTGPSVILAFSIAGLISYITFSSLAEMKINDPETGSFRNYARKALGDNIGFISGWMFWIAGVLIMSSEVTALSLFSRYWFPQIPLWAFSFIYSCLGLGINLLGVKDFGETESFFAIVKIAALVSFIIFGLLFILGYVSPKGSVSGASVISLSALNWFPNGIKGLWSSLIFALFPFAGVAVVGAASKELKKNKSFTKAINALMLALTFLYITSIVLILKMVSWSQIQVSKSPFITALSEFHIPYLSSIFNIIIVSAAFSTFVGALFAITNVLLSLANDHEAPKIALRKNKRGVNVIALLIGTSGLLVTIILSFVLPDTLYEYLATSAGVLLITNWIIILASQIKNRKYYPIKSTSEGKQFKMFFAPYSSYLGILLILLTLIGVTFNPTHRIGLFVGIGIIVIISIASIKAKSIKRMKNK</sequence>
<gene>
    <name evidence="9" type="primary">gabP</name>
    <name evidence="9" type="ORF">CLVI_31990</name>
</gene>
<dbReference type="Gene3D" id="1.20.1740.10">
    <property type="entry name" value="Amino acid/polyamine transporter I"/>
    <property type="match status" value="1"/>
</dbReference>
<evidence type="ECO:0000256" key="7">
    <source>
        <dbReference type="SAM" id="Phobius"/>
    </source>
</evidence>
<keyword evidence="3 7" id="KW-0812">Transmembrane</keyword>
<dbReference type="Pfam" id="PF00324">
    <property type="entry name" value="AA_permease"/>
    <property type="match status" value="1"/>
</dbReference>
<feature type="transmembrane region" description="Helical" evidence="7">
    <location>
        <begin position="60"/>
        <end position="79"/>
    </location>
</feature>
<keyword evidence="4" id="KW-0029">Amino-acid transport</keyword>
<name>A0A2T0B7H5_9CLOT</name>
<evidence type="ECO:0000256" key="2">
    <source>
        <dbReference type="ARBA" id="ARBA00022448"/>
    </source>
</evidence>
<dbReference type="InterPro" id="IPR004840">
    <property type="entry name" value="Amino_acid_permease_CS"/>
</dbReference>
<evidence type="ECO:0000259" key="8">
    <source>
        <dbReference type="Pfam" id="PF00324"/>
    </source>
</evidence>
<feature type="transmembrane region" description="Helical" evidence="7">
    <location>
        <begin position="169"/>
        <end position="191"/>
    </location>
</feature>
<evidence type="ECO:0000313" key="9">
    <source>
        <dbReference type="EMBL" id="PRR79822.1"/>
    </source>
</evidence>
<feature type="transmembrane region" description="Helical" evidence="7">
    <location>
        <begin position="375"/>
        <end position="396"/>
    </location>
</feature>
<feature type="transmembrane region" description="Helical" evidence="7">
    <location>
        <begin position="99"/>
        <end position="119"/>
    </location>
</feature>
<dbReference type="GO" id="GO:0016020">
    <property type="term" value="C:membrane"/>
    <property type="evidence" value="ECO:0007669"/>
    <property type="project" value="UniProtKB-SubCell"/>
</dbReference>
<organism evidence="9 10">
    <name type="scientific">Clostridium vincentii</name>
    <dbReference type="NCBI Taxonomy" id="52704"/>
    <lineage>
        <taxon>Bacteria</taxon>
        <taxon>Bacillati</taxon>
        <taxon>Bacillota</taxon>
        <taxon>Clostridia</taxon>
        <taxon>Eubacteriales</taxon>
        <taxon>Clostridiaceae</taxon>
        <taxon>Clostridium</taxon>
    </lineage>
</organism>
<feature type="transmembrane region" description="Helical" evidence="7">
    <location>
        <begin position="417"/>
        <end position="438"/>
    </location>
</feature>
<feature type="transmembrane region" description="Helical" evidence="7">
    <location>
        <begin position="218"/>
        <end position="239"/>
    </location>
</feature>
<feature type="transmembrane region" description="Helical" evidence="7">
    <location>
        <begin position="346"/>
        <end position="369"/>
    </location>
</feature>
<evidence type="ECO:0000256" key="1">
    <source>
        <dbReference type="ARBA" id="ARBA00004141"/>
    </source>
</evidence>
<proteinExistence type="predicted"/>
<comment type="subcellular location">
    <subcellularLocation>
        <location evidence="1">Membrane</location>
        <topology evidence="1">Multi-pass membrane protein</topology>
    </subcellularLocation>
</comment>
<feature type="domain" description="Amino acid permease/ SLC12A" evidence="8">
    <location>
        <begin position="32"/>
        <end position="459"/>
    </location>
</feature>
<dbReference type="InterPro" id="IPR004841">
    <property type="entry name" value="AA-permease/SLC12A_dom"/>
</dbReference>
<evidence type="ECO:0000313" key="10">
    <source>
        <dbReference type="Proteomes" id="UP000239471"/>
    </source>
</evidence>
<dbReference type="RefSeq" id="WP_242980750.1">
    <property type="nucleotide sequence ID" value="NZ_PVXQ01000053.1"/>
</dbReference>
<keyword evidence="5 7" id="KW-1133">Transmembrane helix</keyword>
<dbReference type="GO" id="GO:0006865">
    <property type="term" value="P:amino acid transport"/>
    <property type="evidence" value="ECO:0007669"/>
    <property type="project" value="UniProtKB-KW"/>
</dbReference>
<dbReference type="Proteomes" id="UP000239471">
    <property type="component" value="Unassembled WGS sequence"/>
</dbReference>
<dbReference type="AlphaFoldDB" id="A0A2T0B7H5"/>
<reference evidence="9 10" key="1">
    <citation type="submission" date="2018-03" db="EMBL/GenBank/DDBJ databases">
        <title>Genome sequence of Clostridium vincentii DSM 10228.</title>
        <authorList>
            <person name="Poehlein A."/>
            <person name="Daniel R."/>
        </authorList>
    </citation>
    <scope>NUCLEOTIDE SEQUENCE [LARGE SCALE GENOMIC DNA]</scope>
    <source>
        <strain evidence="9 10">DSM 10228</strain>
    </source>
</reference>
<evidence type="ECO:0000256" key="4">
    <source>
        <dbReference type="ARBA" id="ARBA00022970"/>
    </source>
</evidence>
<keyword evidence="6 7" id="KW-0472">Membrane</keyword>